<accession>A0ABR8BP83</accession>
<comment type="caution">
    <text evidence="1">The sequence shown here is derived from an EMBL/GenBank/DDBJ whole genome shotgun (WGS) entry which is preliminary data.</text>
</comment>
<sequence length="239" mass="26555">MSDSKFTRQELFELLSANYSPDKILAGLQELAKTDASIDPNGEEFDVEVSDRLERLFNLAETVIDQAKLLGAGGSLTNLETQAINKTVEQLKAQGISGETFRAFLEIAAGTTVAQAFAVHNFKSQLFDDISQGLDVQLLQERTQAGVEEISLIYQIIKDPQTKEKIISEYGLKTAQQLKNEVQTLTETSTPEFDPLKFFEEVGLPVEAKKSVQPKTIQDLHLLTKQLFKRQPHQAKASA</sequence>
<protein>
    <submittedName>
        <fullName evidence="1">Uncharacterized protein</fullName>
    </submittedName>
</protein>
<reference evidence="1 2" key="1">
    <citation type="journal article" date="2020" name="ISME J.">
        <title>Comparative genomics reveals insights into cyanobacterial evolution and habitat adaptation.</title>
        <authorList>
            <person name="Chen M.Y."/>
            <person name="Teng W.K."/>
            <person name="Zhao L."/>
            <person name="Hu C.X."/>
            <person name="Zhou Y.K."/>
            <person name="Han B.P."/>
            <person name="Song L.R."/>
            <person name="Shu W.S."/>
        </authorList>
    </citation>
    <scope>NUCLEOTIDE SEQUENCE [LARGE SCALE GENOMIC DNA]</scope>
    <source>
        <strain evidence="1 2">FACHB-3921</strain>
    </source>
</reference>
<name>A0ABR8BP83_9NOSO</name>
<evidence type="ECO:0000313" key="1">
    <source>
        <dbReference type="EMBL" id="MBD2255119.1"/>
    </source>
</evidence>
<proteinExistence type="predicted"/>
<dbReference type="Proteomes" id="UP000621307">
    <property type="component" value="Unassembled WGS sequence"/>
</dbReference>
<gene>
    <name evidence="1" type="ORF">H6G14_28270</name>
</gene>
<organism evidence="1 2">
    <name type="scientific">Nostoc parmelioides FACHB-3921</name>
    <dbReference type="NCBI Taxonomy" id="2692909"/>
    <lineage>
        <taxon>Bacteria</taxon>
        <taxon>Bacillati</taxon>
        <taxon>Cyanobacteriota</taxon>
        <taxon>Cyanophyceae</taxon>
        <taxon>Nostocales</taxon>
        <taxon>Nostocaceae</taxon>
        <taxon>Nostoc</taxon>
    </lineage>
</organism>
<dbReference type="EMBL" id="JACJQL010000079">
    <property type="protein sequence ID" value="MBD2255119.1"/>
    <property type="molecule type" value="Genomic_DNA"/>
</dbReference>
<dbReference type="RefSeq" id="WP_190571783.1">
    <property type="nucleotide sequence ID" value="NZ_JACJQL010000079.1"/>
</dbReference>
<keyword evidence="2" id="KW-1185">Reference proteome</keyword>
<evidence type="ECO:0000313" key="2">
    <source>
        <dbReference type="Proteomes" id="UP000621307"/>
    </source>
</evidence>